<dbReference type="SMR" id="L8GIM3"/>
<organism evidence="3 4">
    <name type="scientific">Acanthamoeba castellanii (strain ATCC 30010 / Neff)</name>
    <dbReference type="NCBI Taxonomy" id="1257118"/>
    <lineage>
        <taxon>Eukaryota</taxon>
        <taxon>Amoebozoa</taxon>
        <taxon>Discosea</taxon>
        <taxon>Longamoebia</taxon>
        <taxon>Centramoebida</taxon>
        <taxon>Acanthamoebidae</taxon>
        <taxon>Acanthamoeba</taxon>
    </lineage>
</organism>
<dbReference type="KEGG" id="acan:ACA1_092040"/>
<sequence>MALFVWVVLQCAAHYGFVLIFSLFACLLRLWGLAAGLTKRKRSQREREVVIVGGGFAGAYVAKALEDCFRVTLVDNKDYFEFTPSVLRTIVEPNHVNSIQIRHREYLNLKRSRVVLDSVTDVRADHEIGFDYLVLCLGSTYSTPFKASSVIISNRGETLSGCFQDLSAAESVLIIGGGIVGVELAAEVAEHFPHKDIVLVHSGPHLMNGRGTVPPKASAYARRWLESKGVRIMCNERVVEFGTKDCPRFVTDKGTTIEASLAFLSTGIVPNSSFLRDGLLAPYLDPKGFIMVNSHLQLRHHPNIFVCGDVIAVDEEKLAQTAEKHAAIVAKNIHLLARTEDTGAATVAASSKEKVDVDPTDAKLLGKAKDVEATSNKGDLIAATRPLGLAVYDPADLPILISLGKYAGALTWRGWALTGFLPAVMKEFVEWKVMSAYRR</sequence>
<dbReference type="Pfam" id="PF07992">
    <property type="entry name" value="Pyr_redox_2"/>
    <property type="match status" value="1"/>
</dbReference>
<dbReference type="PANTHER" id="PTHR43735:SF6">
    <property type="entry name" value="FAD_NAD(P)-BINDING DOMAIN-CONTAINING PROTEIN"/>
    <property type="match status" value="1"/>
</dbReference>
<dbReference type="RefSeq" id="XP_004334707.1">
    <property type="nucleotide sequence ID" value="XM_004334659.1"/>
</dbReference>
<feature type="domain" description="FAD/NAD(P)-binding" evidence="2">
    <location>
        <begin position="48"/>
        <end position="326"/>
    </location>
</feature>
<dbReference type="OrthoDB" id="202203at2759"/>
<dbReference type="InterPro" id="IPR036188">
    <property type="entry name" value="FAD/NAD-bd_sf"/>
</dbReference>
<dbReference type="GO" id="GO:0050660">
    <property type="term" value="F:flavin adenine dinucleotide binding"/>
    <property type="evidence" value="ECO:0007669"/>
    <property type="project" value="TreeGrafter"/>
</dbReference>
<dbReference type="SUPFAM" id="SSF51905">
    <property type="entry name" value="FAD/NAD(P)-binding domain"/>
    <property type="match status" value="1"/>
</dbReference>
<gene>
    <name evidence="3" type="ORF">ACA1_092040</name>
</gene>
<name>L8GIM3_ACACF</name>
<evidence type="ECO:0000313" key="3">
    <source>
        <dbReference type="EMBL" id="ELR12694.1"/>
    </source>
</evidence>
<protein>
    <submittedName>
        <fullName evidence="3">Pyridine nucleotidedisulfide oxidoreductase domain containing protein</fullName>
    </submittedName>
</protein>
<dbReference type="PRINTS" id="PR00368">
    <property type="entry name" value="FADPNR"/>
</dbReference>
<dbReference type="Gene3D" id="3.50.50.100">
    <property type="match status" value="1"/>
</dbReference>
<dbReference type="PANTHER" id="PTHR43735">
    <property type="entry name" value="APOPTOSIS-INDUCING FACTOR 1"/>
    <property type="match status" value="1"/>
</dbReference>
<dbReference type="InterPro" id="IPR023753">
    <property type="entry name" value="FAD/NAD-binding_dom"/>
</dbReference>
<dbReference type="GeneID" id="14913409"/>
<keyword evidence="1" id="KW-0812">Transmembrane</keyword>
<proteinExistence type="predicted"/>
<reference evidence="3 4" key="1">
    <citation type="journal article" date="2013" name="Genome Biol.">
        <title>Genome of Acanthamoeba castellanii highlights extensive lateral gene transfer and early evolution of tyrosine kinase signaling.</title>
        <authorList>
            <person name="Clarke M."/>
            <person name="Lohan A.J."/>
            <person name="Liu B."/>
            <person name="Lagkouvardos I."/>
            <person name="Roy S."/>
            <person name="Zafar N."/>
            <person name="Bertelli C."/>
            <person name="Schilde C."/>
            <person name="Kianianmomeni A."/>
            <person name="Burglin T.R."/>
            <person name="Frech C."/>
            <person name="Turcotte B."/>
            <person name="Kopec K.O."/>
            <person name="Synnott J.M."/>
            <person name="Choo C."/>
            <person name="Paponov I."/>
            <person name="Finkler A."/>
            <person name="Soon Heng Tan C."/>
            <person name="Hutchins A.P."/>
            <person name="Weinmeier T."/>
            <person name="Rattei T."/>
            <person name="Chu J.S."/>
            <person name="Gimenez G."/>
            <person name="Irimia M."/>
            <person name="Rigden D.J."/>
            <person name="Fitzpatrick D.A."/>
            <person name="Lorenzo-Morales J."/>
            <person name="Bateman A."/>
            <person name="Chiu C.H."/>
            <person name="Tang P."/>
            <person name="Hegemann P."/>
            <person name="Fromm H."/>
            <person name="Raoult D."/>
            <person name="Greub G."/>
            <person name="Miranda-Saavedra D."/>
            <person name="Chen N."/>
            <person name="Nash P."/>
            <person name="Ginger M.L."/>
            <person name="Horn M."/>
            <person name="Schaap P."/>
            <person name="Caler L."/>
            <person name="Loftus B."/>
        </authorList>
    </citation>
    <scope>NUCLEOTIDE SEQUENCE [LARGE SCALE GENOMIC DNA]</scope>
    <source>
        <strain evidence="3 4">Neff</strain>
    </source>
</reference>
<dbReference type="STRING" id="1257118.L8GIM3"/>
<dbReference type="Proteomes" id="UP000011083">
    <property type="component" value="Unassembled WGS sequence"/>
</dbReference>
<keyword evidence="1" id="KW-1133">Transmembrane helix</keyword>
<dbReference type="VEuPathDB" id="AmoebaDB:ACA1_092040"/>
<feature type="transmembrane region" description="Helical" evidence="1">
    <location>
        <begin position="12"/>
        <end position="37"/>
    </location>
</feature>
<evidence type="ECO:0000313" key="4">
    <source>
        <dbReference type="Proteomes" id="UP000011083"/>
    </source>
</evidence>
<evidence type="ECO:0000256" key="1">
    <source>
        <dbReference type="SAM" id="Phobius"/>
    </source>
</evidence>
<dbReference type="OMA" id="RENYYHI"/>
<keyword evidence="1" id="KW-0472">Membrane</keyword>
<dbReference type="AlphaFoldDB" id="L8GIM3"/>
<evidence type="ECO:0000259" key="2">
    <source>
        <dbReference type="Pfam" id="PF07992"/>
    </source>
</evidence>
<dbReference type="GO" id="GO:0004174">
    <property type="term" value="F:electron-transferring-flavoprotein dehydrogenase activity"/>
    <property type="evidence" value="ECO:0007669"/>
    <property type="project" value="TreeGrafter"/>
</dbReference>
<dbReference type="EMBL" id="KB008103">
    <property type="protein sequence ID" value="ELR12694.1"/>
    <property type="molecule type" value="Genomic_DNA"/>
</dbReference>
<keyword evidence="4" id="KW-1185">Reference proteome</keyword>
<dbReference type="GO" id="GO:0005737">
    <property type="term" value="C:cytoplasm"/>
    <property type="evidence" value="ECO:0007669"/>
    <property type="project" value="TreeGrafter"/>
</dbReference>
<accession>L8GIM3</accession>